<evidence type="ECO:0008006" key="3">
    <source>
        <dbReference type="Google" id="ProtNLM"/>
    </source>
</evidence>
<dbReference type="RefSeq" id="WP_077751370.1">
    <property type="nucleotide sequence ID" value="NZ_CP014782.1"/>
</dbReference>
<dbReference type="STRING" id="225848.Sps_00837"/>
<name>A0A1S6HKJ5_9GAMM</name>
<proteinExistence type="predicted"/>
<evidence type="ECO:0000313" key="2">
    <source>
        <dbReference type="Proteomes" id="UP000189545"/>
    </source>
</evidence>
<evidence type="ECO:0000313" key="1">
    <source>
        <dbReference type="EMBL" id="AQS36029.1"/>
    </source>
</evidence>
<keyword evidence="2" id="KW-1185">Reference proteome</keyword>
<gene>
    <name evidence="1" type="ORF">Sps_00837</name>
</gene>
<sequence length="102" mass="11921">MNSRNNSIYHKILAFFVHQHEEKRLHLLDVLSEELDSLFSQAQRLDASELLQLSSLAHKLKGICSYLMIQNEAVFFDPQSKQELMFTILMLQNEIKVVKCEI</sequence>
<accession>A0A1S6HKJ5</accession>
<dbReference type="Proteomes" id="UP000189545">
    <property type="component" value="Chromosome"/>
</dbReference>
<dbReference type="OrthoDB" id="6401193at2"/>
<protein>
    <recommendedName>
        <fullName evidence="3">Hpt domain-containing protein</fullName>
    </recommendedName>
</protein>
<reference evidence="1 2" key="1">
    <citation type="submission" date="2016-03" db="EMBL/GenBank/DDBJ databases">
        <title>Complete genome sequence of Shewanella psychrophila WP2, a deep sea bacterium isolated from west Pacific sediment.</title>
        <authorList>
            <person name="Xu G."/>
            <person name="Jian H."/>
        </authorList>
    </citation>
    <scope>NUCLEOTIDE SEQUENCE [LARGE SCALE GENOMIC DNA]</scope>
    <source>
        <strain evidence="1 2">WP2</strain>
    </source>
</reference>
<organism evidence="1 2">
    <name type="scientific">Shewanella psychrophila</name>
    <dbReference type="NCBI Taxonomy" id="225848"/>
    <lineage>
        <taxon>Bacteria</taxon>
        <taxon>Pseudomonadati</taxon>
        <taxon>Pseudomonadota</taxon>
        <taxon>Gammaproteobacteria</taxon>
        <taxon>Alteromonadales</taxon>
        <taxon>Shewanellaceae</taxon>
        <taxon>Shewanella</taxon>
    </lineage>
</organism>
<dbReference type="KEGG" id="spsw:Sps_00837"/>
<dbReference type="EMBL" id="CP014782">
    <property type="protein sequence ID" value="AQS36029.1"/>
    <property type="molecule type" value="Genomic_DNA"/>
</dbReference>
<dbReference type="AlphaFoldDB" id="A0A1S6HKJ5"/>